<organism evidence="2 3">
    <name type="scientific">Schleiferilactobacillus harbinensis DSM 16991</name>
    <dbReference type="NCBI Taxonomy" id="1122147"/>
    <lineage>
        <taxon>Bacteria</taxon>
        <taxon>Bacillati</taxon>
        <taxon>Bacillota</taxon>
        <taxon>Bacilli</taxon>
        <taxon>Lactobacillales</taxon>
        <taxon>Lactobacillaceae</taxon>
        <taxon>Schleiferilactobacillus</taxon>
    </lineage>
</organism>
<keyword evidence="1" id="KW-1133">Transmembrane helix</keyword>
<dbReference type="eggNOG" id="ENOG5030BKQ">
    <property type="taxonomic scope" value="Bacteria"/>
</dbReference>
<proteinExistence type="predicted"/>
<comment type="caution">
    <text evidence="2">The sequence shown here is derived from an EMBL/GenBank/DDBJ whole genome shotgun (WGS) entry which is preliminary data.</text>
</comment>
<sequence length="68" mass="8042">MLKDVARQKKKVADMILGMIAIIMMSLIAMALVYFTDGGWIIYGNRLVRTLRRDETRITRYFRLLFSR</sequence>
<name>A0A0R1XDK0_9LACO</name>
<dbReference type="EMBL" id="AZFW01000091">
    <property type="protein sequence ID" value="KRM26009.1"/>
    <property type="molecule type" value="Genomic_DNA"/>
</dbReference>
<feature type="transmembrane region" description="Helical" evidence="1">
    <location>
        <begin position="12"/>
        <end position="35"/>
    </location>
</feature>
<reference evidence="2 3" key="1">
    <citation type="journal article" date="2015" name="Genome Announc.">
        <title>Expanding the biotechnology potential of lactobacilli through comparative genomics of 213 strains and associated genera.</title>
        <authorList>
            <person name="Sun Z."/>
            <person name="Harris H.M."/>
            <person name="McCann A."/>
            <person name="Guo C."/>
            <person name="Argimon S."/>
            <person name="Zhang W."/>
            <person name="Yang X."/>
            <person name="Jeffery I.B."/>
            <person name="Cooney J.C."/>
            <person name="Kagawa T.F."/>
            <person name="Liu W."/>
            <person name="Song Y."/>
            <person name="Salvetti E."/>
            <person name="Wrobel A."/>
            <person name="Rasinkangas P."/>
            <person name="Parkhill J."/>
            <person name="Rea M.C."/>
            <person name="O'Sullivan O."/>
            <person name="Ritari J."/>
            <person name="Douillard F.P."/>
            <person name="Paul Ross R."/>
            <person name="Yang R."/>
            <person name="Briner A.E."/>
            <person name="Felis G.E."/>
            <person name="de Vos W.M."/>
            <person name="Barrangou R."/>
            <person name="Klaenhammer T.R."/>
            <person name="Caufield P.W."/>
            <person name="Cui Y."/>
            <person name="Zhang H."/>
            <person name="O'Toole P.W."/>
        </authorList>
    </citation>
    <scope>NUCLEOTIDE SEQUENCE [LARGE SCALE GENOMIC DNA]</scope>
    <source>
        <strain evidence="2 3">DSM 16991</strain>
    </source>
</reference>
<protein>
    <submittedName>
        <fullName evidence="2">Uncharacterized protein</fullName>
    </submittedName>
</protein>
<dbReference type="PATRIC" id="fig|1122147.4.peg.328"/>
<dbReference type="Proteomes" id="UP000050949">
    <property type="component" value="Unassembled WGS sequence"/>
</dbReference>
<evidence type="ECO:0000256" key="1">
    <source>
        <dbReference type="SAM" id="Phobius"/>
    </source>
</evidence>
<accession>A0A0R1XDK0</accession>
<keyword evidence="1" id="KW-0812">Transmembrane</keyword>
<gene>
    <name evidence="2" type="ORF">FC91_GL000314</name>
</gene>
<keyword evidence="1" id="KW-0472">Membrane</keyword>
<evidence type="ECO:0000313" key="2">
    <source>
        <dbReference type="EMBL" id="KRM26009.1"/>
    </source>
</evidence>
<dbReference type="RefSeq" id="WP_152261730.1">
    <property type="nucleotide sequence ID" value="NZ_AUEH01000034.1"/>
</dbReference>
<evidence type="ECO:0000313" key="3">
    <source>
        <dbReference type="Proteomes" id="UP000050949"/>
    </source>
</evidence>
<dbReference type="OrthoDB" id="2329077at2"/>
<dbReference type="AlphaFoldDB" id="A0A0R1XDK0"/>